<gene>
    <name evidence="2" type="ORF">D9756_003524</name>
</gene>
<protein>
    <recommendedName>
        <fullName evidence="4">Transmembrane protein</fullName>
    </recommendedName>
</protein>
<accession>A0A8H5LJG9</accession>
<evidence type="ECO:0000313" key="3">
    <source>
        <dbReference type="Proteomes" id="UP000559027"/>
    </source>
</evidence>
<name>A0A8H5LJG9_9AGAR</name>
<dbReference type="EMBL" id="JAACJO010000004">
    <property type="protein sequence ID" value="KAF5359586.1"/>
    <property type="molecule type" value="Genomic_DNA"/>
</dbReference>
<keyword evidence="1" id="KW-0472">Membrane</keyword>
<organism evidence="2 3">
    <name type="scientific">Leucocoprinus leucothites</name>
    <dbReference type="NCBI Taxonomy" id="201217"/>
    <lineage>
        <taxon>Eukaryota</taxon>
        <taxon>Fungi</taxon>
        <taxon>Dikarya</taxon>
        <taxon>Basidiomycota</taxon>
        <taxon>Agaricomycotina</taxon>
        <taxon>Agaricomycetes</taxon>
        <taxon>Agaricomycetidae</taxon>
        <taxon>Agaricales</taxon>
        <taxon>Agaricineae</taxon>
        <taxon>Agaricaceae</taxon>
        <taxon>Leucocoprinus</taxon>
    </lineage>
</organism>
<sequence>MHRADSDTKRYSSPPVQKTQKFTKGLVFRYVTFVVMEAMFTTLAWYCYSRPLPLPRYINVGLNTAKSGFIVVFTVWHTIACACAWYIGAESFSMEWAARPEEPTDSVSTVTSGIVDYLVYFPRSRATGTFKAAFFAFIGLMALRATGSSTITATDGIETVDPLPIGRIATSSITPNTINLGDSIFASRLAQTYMVVRLEQLLGAPWGYVPESNWLIPLPAEQLNMASTLEYETDLVRFHYTCRWHAPTTDTVFDSTLIIGDERWTGNFVANATASMRGHRHGPGIIPLRPSNSSSESSGVSAYLFLGGNTTIPLNTSNSNIAWLDLSGLPTMYNRDMFASSIPASPVNVLAPLAAVLICDPHLQFTSGKVVLDVQTNITIPDVTVQSTNLARSPGNIDSSAARTLFTYALFSAISAADPGFISTGESFGEDPTDYINFNSVALKMLLQPPPSLHNWSSMGSLRPLDLATINKQIDSYTLSALKVFTSGLTGDGDTLEAEFFTTVVNAQYTVVRLALVSTNVFAALHSALFCTILLLLAGLAYLNGTGGRDPFNLENIRKKREREKES</sequence>
<comment type="caution">
    <text evidence="2">The sequence shown here is derived from an EMBL/GenBank/DDBJ whole genome shotgun (WGS) entry which is preliminary data.</text>
</comment>
<dbReference type="AlphaFoldDB" id="A0A8H5LJG9"/>
<proteinExistence type="predicted"/>
<keyword evidence="1" id="KW-1133">Transmembrane helix</keyword>
<dbReference type="OrthoDB" id="3059023at2759"/>
<keyword evidence="1" id="KW-0812">Transmembrane</keyword>
<evidence type="ECO:0000256" key="1">
    <source>
        <dbReference type="SAM" id="Phobius"/>
    </source>
</evidence>
<feature type="transmembrane region" description="Helical" evidence="1">
    <location>
        <begin position="68"/>
        <end position="89"/>
    </location>
</feature>
<feature type="transmembrane region" description="Helical" evidence="1">
    <location>
        <begin position="521"/>
        <end position="543"/>
    </location>
</feature>
<evidence type="ECO:0000313" key="2">
    <source>
        <dbReference type="EMBL" id="KAF5359586.1"/>
    </source>
</evidence>
<evidence type="ECO:0008006" key="4">
    <source>
        <dbReference type="Google" id="ProtNLM"/>
    </source>
</evidence>
<reference evidence="2 3" key="1">
    <citation type="journal article" date="2020" name="ISME J.">
        <title>Uncovering the hidden diversity of litter-decomposition mechanisms in mushroom-forming fungi.</title>
        <authorList>
            <person name="Floudas D."/>
            <person name="Bentzer J."/>
            <person name="Ahren D."/>
            <person name="Johansson T."/>
            <person name="Persson P."/>
            <person name="Tunlid A."/>
        </authorList>
    </citation>
    <scope>NUCLEOTIDE SEQUENCE [LARGE SCALE GENOMIC DNA]</scope>
    <source>
        <strain evidence="2 3">CBS 146.42</strain>
    </source>
</reference>
<feature type="transmembrane region" description="Helical" evidence="1">
    <location>
        <begin position="27"/>
        <end position="48"/>
    </location>
</feature>
<dbReference type="Proteomes" id="UP000559027">
    <property type="component" value="Unassembled WGS sequence"/>
</dbReference>
<keyword evidence="3" id="KW-1185">Reference proteome</keyword>